<keyword evidence="2" id="KW-0378">Hydrolase</keyword>
<dbReference type="SMART" id="SM00490">
    <property type="entry name" value="HELICc"/>
    <property type="match status" value="1"/>
</dbReference>
<comment type="caution">
    <text evidence="2">The sequence shown here is derived from an EMBL/GenBank/DDBJ whole genome shotgun (WGS) entry which is preliminary data.</text>
</comment>
<dbReference type="Gene3D" id="3.40.50.300">
    <property type="entry name" value="P-loop containing nucleotide triphosphate hydrolases"/>
    <property type="match status" value="1"/>
</dbReference>
<accession>A0A7X2LC39</accession>
<dbReference type="Pfam" id="PF00271">
    <property type="entry name" value="Helicase_C"/>
    <property type="match status" value="1"/>
</dbReference>
<keyword evidence="2" id="KW-0347">Helicase</keyword>
<sequence length="1018" mass="113058">MAQMTELEAQERFVRWLSNRMTAAGRGDDDAVLDVEPAGKFWLGRLQSVAAAAGSGLGDRAERLEPCAQGVKLRPADDGPWRACVTATAKAWLFDKPSKEWRKSDCASVTIDVSIQKSDANLCVGREEWQRALTLATGHQGLEAFFEIEVGVGVDGKPVLTITFVNASPEEAPPFRDTRLYECTLEVAGIATEPFVLEALEDSFRYDRRVPAYGINCSVREEQGKLICEDEVAVDKQRPEFWNVPASPPDCSFLTLANDPITSACLLRDHLVAWGEGEWSPTALGKRQMSESWDAQMREKADTAAKEFEDECERISHGIELLRNDVTLARAFRLMNRAMHLSANGKYSAWRPFQLGFLLANLASIVDIVNEPNIADVVWFATGGGKTETYLGLLVTAALHDRLTGKVSGVTAWSRFPLRMLSLQQTQRFADAMAAAELVRREEHIGGAPFAMGFFVGEGATPNRIEADPKPGKPDPDDDAMPGRYQVLERCPFCHERTLEMGFSRLTWRLEHRCSNDACPWPDDALPIYVVDEEIYRFLPTVIVGTLDKAASIALQAAMRGLVGAPLGICAKPGHGYTYAPRSARKNGCLVPGCQAESVSLPMEPARYPPSFRLQDELHLLRDSLGAVDSHYESLYDALQLALVNRKPKILASSATLTGYEKQVDVLYRRAARVFPVPPPRAGAGFWTAESQELMRRFIAIAPRGVTVEYTVDRLLTELQRCVRRLVTEPTQICIEVGVDPAHARMLLNLYGTDVVYGNTLRDLEAVARSIPTQLKASGQVHTASLTGGTDFSEVRRTLESLQTPEKNFEDRLHVITASSMMSHGVDIDRLNVMVMLGLPLATAEFIQATARVGRRFPALVFVVHKMGRERDAGVFRSFRQFVQQGDRFVEPIPVTRRSRRVLKRTLPGLVSARLLAIEEPRFPDALTTAAALKKRFDAGHYDPETEFDSLVQLLGLNTSLDEPMRADLREWVDELRRNLESLPSNASWISDVLPSEDGPMLSLRDVEKSVPINGRRV</sequence>
<dbReference type="GO" id="GO:0004386">
    <property type="term" value="F:helicase activity"/>
    <property type="evidence" value="ECO:0007669"/>
    <property type="project" value="UniProtKB-KW"/>
</dbReference>
<dbReference type="RefSeq" id="WP_154207836.1">
    <property type="nucleotide sequence ID" value="NZ_WJYN01000007.1"/>
</dbReference>
<dbReference type="CDD" id="cd18785">
    <property type="entry name" value="SF2_C"/>
    <property type="match status" value="1"/>
</dbReference>
<dbReference type="SUPFAM" id="SSF52540">
    <property type="entry name" value="P-loop containing nucleoside triphosphate hydrolases"/>
    <property type="match status" value="1"/>
</dbReference>
<protein>
    <submittedName>
        <fullName evidence="2">Helicase</fullName>
    </submittedName>
</protein>
<dbReference type="InterPro" id="IPR027417">
    <property type="entry name" value="P-loop_NTPase"/>
</dbReference>
<evidence type="ECO:0000313" key="3">
    <source>
        <dbReference type="Proteomes" id="UP000441032"/>
    </source>
</evidence>
<proteinExistence type="predicted"/>
<name>A0A7X2LC39_RALPI</name>
<dbReference type="AlphaFoldDB" id="A0A7X2LC39"/>
<reference evidence="2 3" key="1">
    <citation type="submission" date="2019-11" db="EMBL/GenBank/DDBJ databases">
        <title>Phenotypic characterization of an OXA-22 and OXA-60 co-producing Ralstonia pickettii clinical strain.</title>
        <authorList>
            <person name="He F."/>
        </authorList>
    </citation>
    <scope>NUCLEOTIDE SEQUENCE [LARGE SCALE GENOMIC DNA]</scope>
    <source>
        <strain evidence="2 3">PSLESD1</strain>
    </source>
</reference>
<evidence type="ECO:0000313" key="2">
    <source>
        <dbReference type="EMBL" id="MRT00657.1"/>
    </source>
</evidence>
<gene>
    <name evidence="2" type="ORF">GJQ57_18600</name>
</gene>
<dbReference type="Proteomes" id="UP000441032">
    <property type="component" value="Unassembled WGS sequence"/>
</dbReference>
<evidence type="ECO:0000259" key="1">
    <source>
        <dbReference type="SMART" id="SM00490"/>
    </source>
</evidence>
<organism evidence="2 3">
    <name type="scientific">Ralstonia pickettii</name>
    <name type="common">Burkholderia pickettii</name>
    <dbReference type="NCBI Taxonomy" id="329"/>
    <lineage>
        <taxon>Bacteria</taxon>
        <taxon>Pseudomonadati</taxon>
        <taxon>Pseudomonadota</taxon>
        <taxon>Betaproteobacteria</taxon>
        <taxon>Burkholderiales</taxon>
        <taxon>Burkholderiaceae</taxon>
        <taxon>Ralstonia</taxon>
    </lineage>
</organism>
<dbReference type="InterPro" id="IPR001650">
    <property type="entry name" value="Helicase_C-like"/>
</dbReference>
<keyword evidence="2" id="KW-0547">Nucleotide-binding</keyword>
<keyword evidence="2" id="KW-0067">ATP-binding</keyword>
<feature type="domain" description="Helicase C-terminal" evidence="1">
    <location>
        <begin position="769"/>
        <end position="857"/>
    </location>
</feature>
<dbReference type="EMBL" id="WJYN01000007">
    <property type="protein sequence ID" value="MRT00657.1"/>
    <property type="molecule type" value="Genomic_DNA"/>
</dbReference>